<name>A0ABV5VRY8_9BACL</name>
<gene>
    <name evidence="3" type="ORF">ACFFNY_05640</name>
</gene>
<keyword evidence="4" id="KW-1185">Reference proteome</keyword>
<keyword evidence="3" id="KW-0328">Glycosyltransferase</keyword>
<dbReference type="Gene3D" id="3.40.50.2000">
    <property type="entry name" value="Glycogen Phosphorylase B"/>
    <property type="match status" value="2"/>
</dbReference>
<accession>A0ABV5VRY8</accession>
<dbReference type="SUPFAM" id="SSF53756">
    <property type="entry name" value="UDP-Glycosyltransferase/glycogen phosphorylase"/>
    <property type="match status" value="1"/>
</dbReference>
<keyword evidence="1 3" id="KW-0808">Transferase</keyword>
<feature type="domain" description="Glycosyl transferase family 1" evidence="2">
    <location>
        <begin position="172"/>
        <end position="324"/>
    </location>
</feature>
<dbReference type="EC" id="2.4.-.-" evidence="3"/>
<evidence type="ECO:0000313" key="3">
    <source>
        <dbReference type="EMBL" id="MFB9751049.1"/>
    </source>
</evidence>
<comment type="caution">
    <text evidence="3">The sequence shown here is derived from an EMBL/GenBank/DDBJ whole genome shotgun (WGS) entry which is preliminary data.</text>
</comment>
<dbReference type="PANTHER" id="PTHR46401:SF2">
    <property type="entry name" value="GLYCOSYLTRANSFERASE WBBK-RELATED"/>
    <property type="match status" value="1"/>
</dbReference>
<dbReference type="EMBL" id="JBHMAG010000004">
    <property type="protein sequence ID" value="MFB9751049.1"/>
    <property type="molecule type" value="Genomic_DNA"/>
</dbReference>
<evidence type="ECO:0000259" key="2">
    <source>
        <dbReference type="Pfam" id="PF00534"/>
    </source>
</evidence>
<dbReference type="CDD" id="cd03801">
    <property type="entry name" value="GT4_PimA-like"/>
    <property type="match status" value="1"/>
</dbReference>
<evidence type="ECO:0000256" key="1">
    <source>
        <dbReference type="ARBA" id="ARBA00022679"/>
    </source>
</evidence>
<reference evidence="3 4" key="1">
    <citation type="submission" date="2024-09" db="EMBL/GenBank/DDBJ databases">
        <authorList>
            <person name="Sun Q."/>
            <person name="Mori K."/>
        </authorList>
    </citation>
    <scope>NUCLEOTIDE SEQUENCE [LARGE SCALE GENOMIC DNA]</scope>
    <source>
        <strain evidence="3 4">JCM 12520</strain>
    </source>
</reference>
<dbReference type="RefSeq" id="WP_344905748.1">
    <property type="nucleotide sequence ID" value="NZ_BAAAYO010000002.1"/>
</dbReference>
<dbReference type="GO" id="GO:0016757">
    <property type="term" value="F:glycosyltransferase activity"/>
    <property type="evidence" value="ECO:0007669"/>
    <property type="project" value="UniProtKB-KW"/>
</dbReference>
<protein>
    <submittedName>
        <fullName evidence="3">Glycosyltransferase family 4 protein</fullName>
        <ecNumber evidence="3">2.4.-.-</ecNumber>
    </submittedName>
</protein>
<evidence type="ECO:0000313" key="4">
    <source>
        <dbReference type="Proteomes" id="UP001589619"/>
    </source>
</evidence>
<sequence>MMINQLLPTISYGDAVSNSAVNMMKVLRDMGITSNIYAQNIQPKMSKHAKHFMDCPSDQPVIYHMSTGSEVAEVLHRFTSKKIVYYHNITPPHFFKGYSGVSRMLCEQGRNQLERLSSLFDFSMAVSEYNSQELNQYGYKNTQVVPIIINFEDYDLQPDRGIINKFSDDWVNIVFVGRIAPNKKQDDIIKAFFYYKKYINPKSRLTLVGSYHGLERYYDELTRLIDSLQLQDVVITGHLPFEHILAYYRTADLFLCMSEHEGFCVPLLEAMKFDLPIVAFKSSAVGETLSNAGLLLLEKDYMYAAELIDLVLKDDKLGYRLKVNREERLQHFSKDHTKLMFRTYIEQIVGII</sequence>
<organism evidence="3 4">
    <name type="scientific">Paenibacillus hodogayensis</name>
    <dbReference type="NCBI Taxonomy" id="279208"/>
    <lineage>
        <taxon>Bacteria</taxon>
        <taxon>Bacillati</taxon>
        <taxon>Bacillota</taxon>
        <taxon>Bacilli</taxon>
        <taxon>Bacillales</taxon>
        <taxon>Paenibacillaceae</taxon>
        <taxon>Paenibacillus</taxon>
    </lineage>
</organism>
<dbReference type="Proteomes" id="UP001589619">
    <property type="component" value="Unassembled WGS sequence"/>
</dbReference>
<dbReference type="PANTHER" id="PTHR46401">
    <property type="entry name" value="GLYCOSYLTRANSFERASE WBBK-RELATED"/>
    <property type="match status" value="1"/>
</dbReference>
<dbReference type="InterPro" id="IPR001296">
    <property type="entry name" value="Glyco_trans_1"/>
</dbReference>
<dbReference type="Pfam" id="PF00534">
    <property type="entry name" value="Glycos_transf_1"/>
    <property type="match status" value="1"/>
</dbReference>
<proteinExistence type="predicted"/>